<protein>
    <submittedName>
        <fullName evidence="5">Arginase</fullName>
        <ecNumber evidence="5">3.5.3.1</ecNumber>
    </submittedName>
</protein>
<gene>
    <name evidence="5" type="ORF">FB384_000361</name>
</gene>
<dbReference type="PANTHER" id="PTHR43782:SF3">
    <property type="entry name" value="ARGINASE"/>
    <property type="match status" value="1"/>
</dbReference>
<keyword evidence="6" id="KW-1185">Reference proteome</keyword>
<keyword evidence="1" id="KW-0479">Metal-binding</keyword>
<comment type="caution">
    <text evidence="5">The sequence shown here is derived from an EMBL/GenBank/DDBJ whole genome shotgun (WGS) entry which is preliminary data.</text>
</comment>
<comment type="similarity">
    <text evidence="4">Belongs to the arginase family.</text>
</comment>
<evidence type="ECO:0000256" key="4">
    <source>
        <dbReference type="PROSITE-ProRule" id="PRU00742"/>
    </source>
</evidence>
<dbReference type="InterPro" id="IPR023696">
    <property type="entry name" value="Ureohydrolase_dom_sf"/>
</dbReference>
<dbReference type="EC" id="3.5.3.1" evidence="5"/>
<dbReference type="RefSeq" id="WP_183778540.1">
    <property type="nucleotide sequence ID" value="NZ_JACIBS010000001.1"/>
</dbReference>
<dbReference type="PANTHER" id="PTHR43782">
    <property type="entry name" value="ARGINASE"/>
    <property type="match status" value="1"/>
</dbReference>
<accession>A0A839XG70</accession>
<evidence type="ECO:0000256" key="1">
    <source>
        <dbReference type="ARBA" id="ARBA00022723"/>
    </source>
</evidence>
<dbReference type="GO" id="GO:0004053">
    <property type="term" value="F:arginase activity"/>
    <property type="evidence" value="ECO:0007669"/>
    <property type="project" value="UniProtKB-EC"/>
</dbReference>
<reference evidence="5 6" key="1">
    <citation type="submission" date="2020-08" db="EMBL/GenBank/DDBJ databases">
        <title>Sequencing the genomes of 1000 actinobacteria strains.</title>
        <authorList>
            <person name="Klenk H.-P."/>
        </authorList>
    </citation>
    <scope>NUCLEOTIDE SEQUENCE [LARGE SCALE GENOMIC DNA]</scope>
    <source>
        <strain evidence="5 6">DSM 45267</strain>
    </source>
</reference>
<proteinExistence type="inferred from homology"/>
<dbReference type="PRINTS" id="PR00116">
    <property type="entry name" value="ARGINASE"/>
</dbReference>
<dbReference type="InterPro" id="IPR006035">
    <property type="entry name" value="Ureohydrolase"/>
</dbReference>
<evidence type="ECO:0000313" key="6">
    <source>
        <dbReference type="Proteomes" id="UP000564573"/>
    </source>
</evidence>
<dbReference type="EMBL" id="JACIBS010000001">
    <property type="protein sequence ID" value="MBB3661457.1"/>
    <property type="molecule type" value="Genomic_DNA"/>
</dbReference>
<dbReference type="Gene3D" id="3.40.800.10">
    <property type="entry name" value="Ureohydrolase domain"/>
    <property type="match status" value="1"/>
</dbReference>
<keyword evidence="3" id="KW-0464">Manganese</keyword>
<dbReference type="Proteomes" id="UP000564573">
    <property type="component" value="Unassembled WGS sequence"/>
</dbReference>
<evidence type="ECO:0000313" key="5">
    <source>
        <dbReference type="EMBL" id="MBB3661457.1"/>
    </source>
</evidence>
<sequence>MTIQAIPQWQGALSDDAARRLPAGCRALAALAGEVLGAEVRGVPVVADATATVDGVGHRNALVRNRDAVLAALGPGGPVLTVGGDCGVDLVPVGFARHRYGPELTVAWFDAHADCNTADSTPSGAFHGMVLSALCGRMERRSAPPGRHSGADAPAADAVDRDFDASPAVERGRAVLVGTRVFDPEERRAVAEGLVRHVPPPAEPAAVRDAVADGPVYLHVDLDVLDPAAFDGTRYREPGGLTVDGLVAAIDAASQGRVVGASLTECATTDPVSLRRLVPVLEALGRALEPGR</sequence>
<evidence type="ECO:0000256" key="2">
    <source>
        <dbReference type="ARBA" id="ARBA00022801"/>
    </source>
</evidence>
<evidence type="ECO:0000256" key="3">
    <source>
        <dbReference type="ARBA" id="ARBA00023211"/>
    </source>
</evidence>
<dbReference type="PROSITE" id="PS51409">
    <property type="entry name" value="ARGINASE_2"/>
    <property type="match status" value="1"/>
</dbReference>
<dbReference type="SUPFAM" id="SSF52768">
    <property type="entry name" value="Arginase/deacetylase"/>
    <property type="match status" value="1"/>
</dbReference>
<dbReference type="Pfam" id="PF00491">
    <property type="entry name" value="Arginase"/>
    <property type="match status" value="1"/>
</dbReference>
<dbReference type="AlphaFoldDB" id="A0A839XG70"/>
<name>A0A839XG70_9PSEU</name>
<dbReference type="GO" id="GO:0005737">
    <property type="term" value="C:cytoplasm"/>
    <property type="evidence" value="ECO:0007669"/>
    <property type="project" value="TreeGrafter"/>
</dbReference>
<keyword evidence="2 5" id="KW-0378">Hydrolase</keyword>
<organism evidence="5 6">
    <name type="scientific">Prauserella sediminis</name>
    <dbReference type="NCBI Taxonomy" id="577680"/>
    <lineage>
        <taxon>Bacteria</taxon>
        <taxon>Bacillati</taxon>
        <taxon>Actinomycetota</taxon>
        <taxon>Actinomycetes</taxon>
        <taxon>Pseudonocardiales</taxon>
        <taxon>Pseudonocardiaceae</taxon>
        <taxon>Prauserella</taxon>
        <taxon>Prauserella salsuginis group</taxon>
    </lineage>
</organism>
<dbReference type="GO" id="GO:0030145">
    <property type="term" value="F:manganese ion binding"/>
    <property type="evidence" value="ECO:0007669"/>
    <property type="project" value="TreeGrafter"/>
</dbReference>
<dbReference type="CDD" id="cd09999">
    <property type="entry name" value="Arginase-like_1"/>
    <property type="match status" value="1"/>
</dbReference>